<dbReference type="PANTHER" id="PTHR42781:SF4">
    <property type="entry name" value="SPERMIDINE_PUTRESCINE IMPORT ATP-BINDING PROTEIN POTA"/>
    <property type="match status" value="1"/>
</dbReference>
<reference evidence="5 6" key="1">
    <citation type="submission" date="2018-01" db="EMBL/GenBank/DDBJ databases">
        <authorList>
            <person name="Gaut B.S."/>
            <person name="Morton B.R."/>
            <person name="Clegg M.T."/>
            <person name="Duvall M.R."/>
        </authorList>
    </citation>
    <scope>NUCLEOTIDE SEQUENCE [LARGE SCALE GENOMIC DNA]</scope>
    <source>
        <strain evidence="5">GP69</strain>
    </source>
</reference>
<evidence type="ECO:0000259" key="4">
    <source>
        <dbReference type="PROSITE" id="PS50893"/>
    </source>
</evidence>
<dbReference type="EC" id="3.6.3.25" evidence="5"/>
<dbReference type="InterPro" id="IPR027417">
    <property type="entry name" value="P-loop_NTPase"/>
</dbReference>
<organism evidence="5 6">
    <name type="scientific">Acetatifactor muris</name>
    <dbReference type="NCBI Taxonomy" id="879566"/>
    <lineage>
        <taxon>Bacteria</taxon>
        <taxon>Bacillati</taxon>
        <taxon>Bacillota</taxon>
        <taxon>Clostridia</taxon>
        <taxon>Lachnospirales</taxon>
        <taxon>Lachnospiraceae</taxon>
        <taxon>Acetatifactor</taxon>
    </lineage>
</organism>
<dbReference type="PROSITE" id="PS00211">
    <property type="entry name" value="ABC_TRANSPORTER_1"/>
    <property type="match status" value="1"/>
</dbReference>
<keyword evidence="6" id="KW-1185">Reference proteome</keyword>
<keyword evidence="5" id="KW-0378">Hydrolase</keyword>
<name>A0A2K4ZBD8_9FIRM</name>
<keyword evidence="2" id="KW-0547">Nucleotide-binding</keyword>
<gene>
    <name evidence="5" type="primary">cysA_1</name>
    <name evidence="5" type="ORF">AMURIS_00466</name>
</gene>
<dbReference type="PANTHER" id="PTHR42781">
    <property type="entry name" value="SPERMIDINE/PUTRESCINE IMPORT ATP-BINDING PROTEIN POTA"/>
    <property type="match status" value="1"/>
</dbReference>
<evidence type="ECO:0000256" key="1">
    <source>
        <dbReference type="ARBA" id="ARBA00022448"/>
    </source>
</evidence>
<proteinExistence type="predicted"/>
<keyword evidence="1" id="KW-0813">Transport</keyword>
<dbReference type="FunFam" id="3.40.50.300:FF:000042">
    <property type="entry name" value="Maltose/maltodextrin ABC transporter, ATP-binding protein"/>
    <property type="match status" value="1"/>
</dbReference>
<protein>
    <submittedName>
        <fullName evidence="5">Sulfate/thiosulfate import ATP-binding protein CysA</fullName>
        <ecNumber evidence="5">3.6.3.25</ecNumber>
    </submittedName>
</protein>
<dbReference type="GO" id="GO:0043190">
    <property type="term" value="C:ATP-binding cassette (ABC) transporter complex"/>
    <property type="evidence" value="ECO:0007669"/>
    <property type="project" value="UniProtKB-ARBA"/>
</dbReference>
<dbReference type="Proteomes" id="UP000236311">
    <property type="component" value="Unassembled WGS sequence"/>
</dbReference>
<evidence type="ECO:0000256" key="2">
    <source>
        <dbReference type="ARBA" id="ARBA00022741"/>
    </source>
</evidence>
<dbReference type="InterPro" id="IPR003439">
    <property type="entry name" value="ABC_transporter-like_ATP-bd"/>
</dbReference>
<dbReference type="Pfam" id="PF00005">
    <property type="entry name" value="ABC_tran"/>
    <property type="match status" value="1"/>
</dbReference>
<dbReference type="PROSITE" id="PS50893">
    <property type="entry name" value="ABC_TRANSPORTER_2"/>
    <property type="match status" value="1"/>
</dbReference>
<dbReference type="InterPro" id="IPR017871">
    <property type="entry name" value="ABC_transporter-like_CS"/>
</dbReference>
<dbReference type="GO" id="GO:0140359">
    <property type="term" value="F:ABC-type transporter activity"/>
    <property type="evidence" value="ECO:0007669"/>
    <property type="project" value="UniProtKB-ARBA"/>
</dbReference>
<dbReference type="OrthoDB" id="9802264at2"/>
<dbReference type="Gene3D" id="3.40.50.300">
    <property type="entry name" value="P-loop containing nucleotide triphosphate hydrolases"/>
    <property type="match status" value="1"/>
</dbReference>
<evidence type="ECO:0000313" key="6">
    <source>
        <dbReference type="Proteomes" id="UP000236311"/>
    </source>
</evidence>
<sequence length="337" mass="38088">MIQFEDVQIRYGNTTVIDHLNLEINTGEFFTFLGASGCGKTTTLRALAGFLAPSRGDIRINGQSIVNVPVEKRGIGMIFQNYALFPGMTVYENIAFGLKVKRMKKADIRTAVDRVAEVVELSQDQLKKNISRLSGGQQQRVAIARALVNNPEILLLDEPLSNLDAKLRKQLRIELKKMQKDFNITAVYVTHDQDEALTLSDRVAVFHNGKIEQVGTPDELYNKAATEYVCNFIGDVTRLNGDLIRLFNEKSNGRKFDPNTACYVRRERVETQRLCPEAVELEALVLEREFYGTHSIYTYCVGESVIRGYVKENGCSVHKPGELLKIYIDPRDILQYS</sequence>
<dbReference type="SMART" id="SM00382">
    <property type="entry name" value="AAA"/>
    <property type="match status" value="1"/>
</dbReference>
<keyword evidence="3 5" id="KW-0067">ATP-binding</keyword>
<dbReference type="GO" id="GO:0005524">
    <property type="term" value="F:ATP binding"/>
    <property type="evidence" value="ECO:0007669"/>
    <property type="project" value="UniProtKB-KW"/>
</dbReference>
<feature type="domain" description="ABC transporter" evidence="4">
    <location>
        <begin position="2"/>
        <end position="233"/>
    </location>
</feature>
<dbReference type="AlphaFoldDB" id="A0A2K4ZBD8"/>
<dbReference type="RefSeq" id="WP_103237873.1">
    <property type="nucleotide sequence ID" value="NZ_JANJZD010000002.1"/>
</dbReference>
<evidence type="ECO:0000313" key="5">
    <source>
        <dbReference type="EMBL" id="SOY27761.1"/>
    </source>
</evidence>
<evidence type="ECO:0000256" key="3">
    <source>
        <dbReference type="ARBA" id="ARBA00022840"/>
    </source>
</evidence>
<dbReference type="GO" id="GO:0016887">
    <property type="term" value="F:ATP hydrolysis activity"/>
    <property type="evidence" value="ECO:0007669"/>
    <property type="project" value="InterPro"/>
</dbReference>
<accession>A0A2K4ZBD8</accession>
<dbReference type="SUPFAM" id="SSF52540">
    <property type="entry name" value="P-loop containing nucleoside triphosphate hydrolases"/>
    <property type="match status" value="1"/>
</dbReference>
<dbReference type="InterPro" id="IPR050093">
    <property type="entry name" value="ABC_SmlMolc_Importer"/>
</dbReference>
<dbReference type="InterPro" id="IPR003593">
    <property type="entry name" value="AAA+_ATPase"/>
</dbReference>
<dbReference type="EMBL" id="OFSM01000002">
    <property type="protein sequence ID" value="SOY27761.1"/>
    <property type="molecule type" value="Genomic_DNA"/>
</dbReference>